<evidence type="ECO:0000256" key="1">
    <source>
        <dbReference type="ARBA" id="ARBA00022729"/>
    </source>
</evidence>
<reference evidence="6" key="2">
    <citation type="journal article" date="2021" name="PeerJ">
        <title>Extensive microbial diversity within the chicken gut microbiome revealed by metagenomics and culture.</title>
        <authorList>
            <person name="Gilroy R."/>
            <person name="Ravi A."/>
            <person name="Getino M."/>
            <person name="Pursley I."/>
            <person name="Horton D.L."/>
            <person name="Alikhan N.F."/>
            <person name="Baker D."/>
            <person name="Gharbi K."/>
            <person name="Hall N."/>
            <person name="Watson M."/>
            <person name="Adriaenssens E.M."/>
            <person name="Foster-Nyarko E."/>
            <person name="Jarju S."/>
            <person name="Secka A."/>
            <person name="Antonio M."/>
            <person name="Oren A."/>
            <person name="Chaudhuri R.R."/>
            <person name="La Ragione R."/>
            <person name="Hildebrand F."/>
            <person name="Pallen M.J."/>
        </authorList>
    </citation>
    <scope>NUCLEOTIDE SEQUENCE</scope>
    <source>
        <strain evidence="6">B1-3475</strain>
    </source>
</reference>
<comment type="caution">
    <text evidence="6">The sequence shown here is derived from an EMBL/GenBank/DDBJ whole genome shotgun (WGS) entry which is preliminary data.</text>
</comment>
<dbReference type="PROSITE" id="PS51257">
    <property type="entry name" value="PROKAR_LIPOPROTEIN"/>
    <property type="match status" value="1"/>
</dbReference>
<sequence length="479" mass="53096">MKKTLLILLIAAAAASAVSSCREKADPMPWNPEWNGNGGEGDEDGDGSGDGNGSGTEDDGIIGKPRYVWIDAAANFADYANSEENIISDMKKIKDAGFTDVIVDVRPTSGDVLFRSTVADPLERVDAWTDHGYVWLDRTSSFDYLQAFIDAGHDLGLRVNASINTFVGGYLCPYGLGSDGMLFRDHSRKSWASSINAEGGVTNTMDLMDDSVDYGPKFLNPADDHAQEYVLAIIGDLAGYDLDGIVLDRCRYDDYGLMSDFSDISRTKFEEYIGRSVSVWPDDVMAPGSYSLPGEMSDLFLQWLEFRVKVIHDFVVKAADKVHTVNPDIRFGVYVGAWYSTYYSSGVNWASPKYDTSRDYSWASPRYKDYGYADHCDFMFLGAYASTDNIYGHGEWTMQGFCEQGRDLLMGDTVFAGGPDIGNSTGWTEGGQYALIPDAIDACITPSDGFFVFDLCHIKMYNYWDAFRQGFDRYLSTVE</sequence>
<feature type="chain" id="PRO_5038430611" evidence="3">
    <location>
        <begin position="26"/>
        <end position="479"/>
    </location>
</feature>
<keyword evidence="1 3" id="KW-0732">Signal</keyword>
<feature type="region of interest" description="Disordered" evidence="2">
    <location>
        <begin position="23"/>
        <end position="60"/>
    </location>
</feature>
<evidence type="ECO:0000256" key="2">
    <source>
        <dbReference type="SAM" id="MobiDB-lite"/>
    </source>
</evidence>
<proteinExistence type="predicted"/>
<dbReference type="Proteomes" id="UP000823617">
    <property type="component" value="Unassembled WGS sequence"/>
</dbReference>
<dbReference type="InterPro" id="IPR003790">
    <property type="entry name" value="GHL10"/>
</dbReference>
<feature type="domain" description="Glycosyl hydrolase-like 10" evidence="4">
    <location>
        <begin position="66"/>
        <end position="349"/>
    </location>
</feature>
<organism evidence="6 7">
    <name type="scientific">Candidatus Cryptobacteroides intestinigallinarum</name>
    <dbReference type="NCBI Taxonomy" id="2840767"/>
    <lineage>
        <taxon>Bacteria</taxon>
        <taxon>Pseudomonadati</taxon>
        <taxon>Bacteroidota</taxon>
        <taxon>Bacteroidia</taxon>
        <taxon>Bacteroidales</taxon>
        <taxon>Candidatus Cryptobacteroides</taxon>
    </lineage>
</organism>
<gene>
    <name evidence="6" type="ORF">IAC08_02385</name>
</gene>
<dbReference type="InterPro" id="IPR052177">
    <property type="entry name" value="Divisome_Glycosyl_Hydrolase"/>
</dbReference>
<feature type="signal peptide" evidence="3">
    <location>
        <begin position="1"/>
        <end position="25"/>
    </location>
</feature>
<dbReference type="SUPFAM" id="SSF51445">
    <property type="entry name" value="(Trans)glycosidases"/>
    <property type="match status" value="1"/>
</dbReference>
<dbReference type="AlphaFoldDB" id="A0A9D9MZ64"/>
<dbReference type="Pfam" id="PF02638">
    <property type="entry name" value="GHL10"/>
    <property type="match status" value="1"/>
</dbReference>
<dbReference type="Pfam" id="PF16373">
    <property type="entry name" value="DUF4985"/>
    <property type="match status" value="1"/>
</dbReference>
<evidence type="ECO:0000256" key="3">
    <source>
        <dbReference type="SAM" id="SignalP"/>
    </source>
</evidence>
<dbReference type="EMBL" id="JADIMK010000019">
    <property type="protein sequence ID" value="MBO8455237.1"/>
    <property type="molecule type" value="Genomic_DNA"/>
</dbReference>
<feature type="domain" description="DUF4985" evidence="5">
    <location>
        <begin position="358"/>
        <end position="467"/>
    </location>
</feature>
<dbReference type="PANTHER" id="PTHR43405:SF1">
    <property type="entry name" value="GLYCOSYL HYDROLASE DIGH"/>
    <property type="match status" value="1"/>
</dbReference>
<evidence type="ECO:0000259" key="5">
    <source>
        <dbReference type="Pfam" id="PF16373"/>
    </source>
</evidence>
<evidence type="ECO:0000259" key="4">
    <source>
        <dbReference type="Pfam" id="PF02638"/>
    </source>
</evidence>
<dbReference type="PANTHER" id="PTHR43405">
    <property type="entry name" value="GLYCOSYL HYDROLASE DIGH"/>
    <property type="match status" value="1"/>
</dbReference>
<name>A0A9D9MZ64_9BACT</name>
<evidence type="ECO:0000313" key="6">
    <source>
        <dbReference type="EMBL" id="MBO8455237.1"/>
    </source>
</evidence>
<dbReference type="InterPro" id="IPR032280">
    <property type="entry name" value="DUF4985"/>
</dbReference>
<evidence type="ECO:0000313" key="7">
    <source>
        <dbReference type="Proteomes" id="UP000823617"/>
    </source>
</evidence>
<dbReference type="Gene3D" id="3.20.20.80">
    <property type="entry name" value="Glycosidases"/>
    <property type="match status" value="1"/>
</dbReference>
<reference evidence="6" key="1">
    <citation type="submission" date="2020-10" db="EMBL/GenBank/DDBJ databases">
        <authorList>
            <person name="Gilroy R."/>
        </authorList>
    </citation>
    <scope>NUCLEOTIDE SEQUENCE</scope>
    <source>
        <strain evidence="6">B1-3475</strain>
    </source>
</reference>
<accession>A0A9D9MZ64</accession>
<protein>
    <submittedName>
        <fullName evidence="6">Family 10 glycosylhydrolase</fullName>
    </submittedName>
</protein>
<dbReference type="InterPro" id="IPR017853">
    <property type="entry name" value="GH"/>
</dbReference>